<keyword evidence="10" id="KW-1185">Reference proteome</keyword>
<dbReference type="PANTHER" id="PTHR30250">
    <property type="entry name" value="PST FAMILY PREDICTED COLANIC ACID TRANSPORTER"/>
    <property type="match status" value="1"/>
</dbReference>
<sequence length="527" mass="54607">MSAPAFAGRTAARGIRWSLGAVLAKQGFQMVFAVLLARILGPASYGVISAATVYIMFMTLLLDQGLSAALIQRETVTRRTAGATATLNLMMSLVLGLVTVALAPHLAAFFREPGLEPVLLLLALALPLKALAITPRSMLARNLHFRGIGAADIAAAAAGSAAGIAAALLGAGYFAVVHQVLLTDLVTAATLLAVARGPAPNFHLSEVRPLLAFSASVFTTNWLAYFSRNTDNILIGRVLGVTALSYYGMAYRIMVIPIQLIGQTVNRVMFPAISRAAGDREVVAGYLVSATRLLAALSIPLMAFVACAAHDLVLVVLGPAWLPAAPLMAVLAIGGARETLFYITPPLMKGLGRAGLNLRYELCAFAVQVGGIVVGLQFGLLGVAVGLVGAGFLLVPVLLALQKRLCGVRIRTQLGGIWPPLHASLWAAAAYLALPAALQGLPRLAVGGPAFLLVLAAVLGLVHRRWLGAVLSTAGALGGGKKKARTGRHVRTGPAAPTTPVPSTTAGTSVPEDTSDPEPTRAVRSIP</sequence>
<comment type="subcellular location">
    <subcellularLocation>
        <location evidence="1">Cell membrane</location>
        <topology evidence="1">Multi-pass membrane protein</topology>
    </subcellularLocation>
</comment>
<feature type="transmembrane region" description="Helical" evidence="8">
    <location>
        <begin position="380"/>
        <end position="401"/>
    </location>
</feature>
<evidence type="ECO:0000313" key="9">
    <source>
        <dbReference type="EMBL" id="GAA3693058.1"/>
    </source>
</evidence>
<dbReference type="EMBL" id="BAABEO010000023">
    <property type="protein sequence ID" value="GAA3693058.1"/>
    <property type="molecule type" value="Genomic_DNA"/>
</dbReference>
<dbReference type="RefSeq" id="WP_345152475.1">
    <property type="nucleotide sequence ID" value="NZ_BAABEO010000023.1"/>
</dbReference>
<evidence type="ECO:0000256" key="6">
    <source>
        <dbReference type="ARBA" id="ARBA00023136"/>
    </source>
</evidence>
<gene>
    <name evidence="9" type="ORF">GCM10023081_33030</name>
</gene>
<keyword evidence="5 8" id="KW-1133">Transmembrane helix</keyword>
<evidence type="ECO:0000256" key="1">
    <source>
        <dbReference type="ARBA" id="ARBA00004651"/>
    </source>
</evidence>
<feature type="transmembrane region" description="Helical" evidence="8">
    <location>
        <begin position="444"/>
        <end position="462"/>
    </location>
</feature>
<evidence type="ECO:0000256" key="5">
    <source>
        <dbReference type="ARBA" id="ARBA00022989"/>
    </source>
</evidence>
<comment type="caution">
    <text evidence="9">The sequence shown here is derived from an EMBL/GenBank/DDBJ whole genome shotgun (WGS) entry which is preliminary data.</text>
</comment>
<keyword evidence="3" id="KW-1003">Cell membrane</keyword>
<dbReference type="PANTHER" id="PTHR30250:SF10">
    <property type="entry name" value="LIPOPOLYSACCHARIDE BIOSYNTHESIS PROTEIN WZXC"/>
    <property type="match status" value="1"/>
</dbReference>
<keyword evidence="4 8" id="KW-0812">Transmembrane</keyword>
<comment type="similarity">
    <text evidence="2">Belongs to the polysaccharide synthase family.</text>
</comment>
<keyword evidence="6 8" id="KW-0472">Membrane</keyword>
<evidence type="ECO:0000256" key="7">
    <source>
        <dbReference type="SAM" id="MobiDB-lite"/>
    </source>
</evidence>
<organism evidence="9 10">
    <name type="scientific">Arthrobacter ginkgonis</name>
    <dbReference type="NCBI Taxonomy" id="1630594"/>
    <lineage>
        <taxon>Bacteria</taxon>
        <taxon>Bacillati</taxon>
        <taxon>Actinomycetota</taxon>
        <taxon>Actinomycetes</taxon>
        <taxon>Micrococcales</taxon>
        <taxon>Micrococcaceae</taxon>
        <taxon>Arthrobacter</taxon>
    </lineage>
</organism>
<dbReference type="Proteomes" id="UP001500752">
    <property type="component" value="Unassembled WGS sequence"/>
</dbReference>
<feature type="transmembrane region" description="Helical" evidence="8">
    <location>
        <begin position="207"/>
        <end position="224"/>
    </location>
</feature>
<feature type="transmembrane region" description="Helical" evidence="8">
    <location>
        <begin position="43"/>
        <end position="62"/>
    </location>
</feature>
<evidence type="ECO:0000256" key="3">
    <source>
        <dbReference type="ARBA" id="ARBA00022475"/>
    </source>
</evidence>
<feature type="transmembrane region" description="Helical" evidence="8">
    <location>
        <begin position="421"/>
        <end position="438"/>
    </location>
</feature>
<evidence type="ECO:0000313" key="10">
    <source>
        <dbReference type="Proteomes" id="UP001500752"/>
    </source>
</evidence>
<feature type="transmembrane region" description="Helical" evidence="8">
    <location>
        <begin position="118"/>
        <end position="135"/>
    </location>
</feature>
<evidence type="ECO:0000256" key="2">
    <source>
        <dbReference type="ARBA" id="ARBA00007430"/>
    </source>
</evidence>
<dbReference type="Pfam" id="PF13440">
    <property type="entry name" value="Polysacc_synt_3"/>
    <property type="match status" value="1"/>
</dbReference>
<evidence type="ECO:0008006" key="11">
    <source>
        <dbReference type="Google" id="ProtNLM"/>
    </source>
</evidence>
<dbReference type="InterPro" id="IPR050833">
    <property type="entry name" value="Poly_Biosynth_Transport"/>
</dbReference>
<proteinExistence type="inferred from homology"/>
<accession>A0ABP7CLX8</accession>
<feature type="transmembrane region" description="Helical" evidence="8">
    <location>
        <begin position="312"/>
        <end position="335"/>
    </location>
</feature>
<feature type="compositionally biased region" description="Low complexity" evidence="7">
    <location>
        <begin position="492"/>
        <end position="511"/>
    </location>
</feature>
<evidence type="ECO:0000256" key="8">
    <source>
        <dbReference type="SAM" id="Phobius"/>
    </source>
</evidence>
<feature type="region of interest" description="Disordered" evidence="7">
    <location>
        <begin position="477"/>
        <end position="527"/>
    </location>
</feature>
<protein>
    <recommendedName>
        <fullName evidence="11">Polysaccharide biosynthesis protein</fullName>
    </recommendedName>
</protein>
<feature type="compositionally biased region" description="Basic residues" evidence="7">
    <location>
        <begin position="480"/>
        <end position="491"/>
    </location>
</feature>
<feature type="transmembrane region" description="Helical" evidence="8">
    <location>
        <begin position="244"/>
        <end position="262"/>
    </location>
</feature>
<dbReference type="CDD" id="cd13127">
    <property type="entry name" value="MATE_tuaB_like"/>
    <property type="match status" value="1"/>
</dbReference>
<feature type="transmembrane region" description="Helical" evidence="8">
    <location>
        <begin position="147"/>
        <end position="169"/>
    </location>
</feature>
<name>A0ABP7CLX8_9MICC</name>
<evidence type="ECO:0000256" key="4">
    <source>
        <dbReference type="ARBA" id="ARBA00022692"/>
    </source>
</evidence>
<feature type="transmembrane region" description="Helical" evidence="8">
    <location>
        <begin position="283"/>
        <end position="306"/>
    </location>
</feature>
<feature type="transmembrane region" description="Helical" evidence="8">
    <location>
        <begin position="83"/>
        <end position="106"/>
    </location>
</feature>
<reference evidence="10" key="1">
    <citation type="journal article" date="2019" name="Int. J. Syst. Evol. Microbiol.">
        <title>The Global Catalogue of Microorganisms (GCM) 10K type strain sequencing project: providing services to taxonomists for standard genome sequencing and annotation.</title>
        <authorList>
            <consortium name="The Broad Institute Genomics Platform"/>
            <consortium name="The Broad Institute Genome Sequencing Center for Infectious Disease"/>
            <person name="Wu L."/>
            <person name="Ma J."/>
        </authorList>
    </citation>
    <scope>NUCLEOTIDE SEQUENCE [LARGE SCALE GENOMIC DNA]</scope>
    <source>
        <strain evidence="10">JCM 30742</strain>
    </source>
</reference>